<dbReference type="RefSeq" id="WP_011942500.1">
    <property type="nucleotide sequence ID" value="NC_009484.1"/>
</dbReference>
<reference evidence="3 4" key="1">
    <citation type="submission" date="2007-05" db="EMBL/GenBank/DDBJ databases">
        <title>Complete sequence of chromosome of Acidiphilium cryptum JF-5.</title>
        <authorList>
            <consortium name="US DOE Joint Genome Institute"/>
            <person name="Copeland A."/>
            <person name="Lucas S."/>
            <person name="Lapidus A."/>
            <person name="Barry K."/>
            <person name="Detter J.C."/>
            <person name="Glavina del Rio T."/>
            <person name="Hammon N."/>
            <person name="Israni S."/>
            <person name="Dalin E."/>
            <person name="Tice H."/>
            <person name="Pitluck S."/>
            <person name="Sims D."/>
            <person name="Brettin T."/>
            <person name="Bruce D."/>
            <person name="Han C."/>
            <person name="Schmutz J."/>
            <person name="Larimer F."/>
            <person name="Land M."/>
            <person name="Hauser L."/>
            <person name="Kyrpides N."/>
            <person name="Kim E."/>
            <person name="Magnuson T."/>
            <person name="Richardson P."/>
        </authorList>
    </citation>
    <scope>NUCLEOTIDE SEQUENCE [LARGE SCALE GENOMIC DNA]</scope>
    <source>
        <strain evidence="3 4">JF-5</strain>
    </source>
</reference>
<dbReference type="Gene3D" id="3.40.630.30">
    <property type="match status" value="1"/>
</dbReference>
<dbReference type="SUPFAM" id="SSF55729">
    <property type="entry name" value="Acyl-CoA N-acyltransferases (Nat)"/>
    <property type="match status" value="1"/>
</dbReference>
<dbReference type="Proteomes" id="UP000000245">
    <property type="component" value="Chromosome"/>
</dbReference>
<evidence type="ECO:0000313" key="3">
    <source>
        <dbReference type="EMBL" id="ABQ31004.1"/>
    </source>
</evidence>
<dbReference type="EMBL" id="CP000697">
    <property type="protein sequence ID" value="ABQ31004.1"/>
    <property type="molecule type" value="Genomic_DNA"/>
</dbReference>
<evidence type="ECO:0000313" key="4">
    <source>
        <dbReference type="Proteomes" id="UP000000245"/>
    </source>
</evidence>
<accession>A5FZH2</accession>
<dbReference type="eggNOG" id="COG5653">
    <property type="taxonomic scope" value="Bacteria"/>
</dbReference>
<feature type="compositionally biased region" description="Basic and acidic residues" evidence="1">
    <location>
        <begin position="1"/>
        <end position="19"/>
    </location>
</feature>
<dbReference type="KEGG" id="acr:Acry_1801"/>
<keyword evidence="4" id="KW-1185">Reference proteome</keyword>
<feature type="region of interest" description="Disordered" evidence="1">
    <location>
        <begin position="1"/>
        <end position="21"/>
    </location>
</feature>
<gene>
    <name evidence="3" type="ordered locus">Acry_1801</name>
</gene>
<dbReference type="STRING" id="349163.Acry_1801"/>
<sequence length="376" mass="41453">MTRGTFDFKRSPSGSDHDPALTVVVEDDPDIAALGEEWQALEARADGSFFTSWTWIAALLANGLVHPLVVRVEAAGRLVAIGIFHRRARGFSRSLSLTSVDDPEYDAPYVEHNGPLVDRDYPEASGIWWQAIDRLGASIVYLPGIAPEALPGLRRLGTVLVERQQPAPRRSLAPVRACGGDVTALMSPNSRRQIRRAIRACEQSGPLTLDRATTPDDARLAFARMAELHRAGWRRRGQAGAMSPSFCRFHLDVLARGVAAGTADLLTVRAGDRLIGHLYNFRYGRTVSAYQSGFAYDTALPHEKPGLVCHALAIRHYAEQGLEIYDFLAGAARYKTSFADHARDLVWLRLAIGHAPLALMIRARARVAAYRDRRDI</sequence>
<feature type="domain" description="BioF2-like acetyltransferase" evidence="2">
    <location>
        <begin position="189"/>
        <end position="335"/>
    </location>
</feature>
<dbReference type="Pfam" id="PF13480">
    <property type="entry name" value="Acetyltransf_6"/>
    <property type="match status" value="1"/>
</dbReference>
<evidence type="ECO:0000256" key="1">
    <source>
        <dbReference type="SAM" id="MobiDB-lite"/>
    </source>
</evidence>
<organism evidence="3 4">
    <name type="scientific">Acidiphilium cryptum (strain JF-5)</name>
    <dbReference type="NCBI Taxonomy" id="349163"/>
    <lineage>
        <taxon>Bacteria</taxon>
        <taxon>Pseudomonadati</taxon>
        <taxon>Pseudomonadota</taxon>
        <taxon>Alphaproteobacteria</taxon>
        <taxon>Acetobacterales</taxon>
        <taxon>Acidocellaceae</taxon>
        <taxon>Acidiphilium</taxon>
    </lineage>
</organism>
<evidence type="ECO:0000259" key="2">
    <source>
        <dbReference type="Pfam" id="PF13480"/>
    </source>
</evidence>
<dbReference type="InterPro" id="IPR038740">
    <property type="entry name" value="BioF2-like_GNAT_dom"/>
</dbReference>
<protein>
    <submittedName>
        <fullName evidence="3">Protein involved in cellulose biosynthesis (CelD)-like protein</fullName>
    </submittedName>
</protein>
<dbReference type="InterPro" id="IPR016181">
    <property type="entry name" value="Acyl_CoA_acyltransferase"/>
</dbReference>
<dbReference type="AlphaFoldDB" id="A5FZH2"/>
<dbReference type="HOGENOM" id="CLU_046277_4_0_5"/>
<proteinExistence type="predicted"/>
<name>A5FZH2_ACICJ</name>